<comment type="caution">
    <text evidence="1">The sequence shown here is derived from an EMBL/GenBank/DDBJ whole genome shotgun (WGS) entry which is preliminary data.</text>
</comment>
<evidence type="ECO:0000313" key="2">
    <source>
        <dbReference type="Proteomes" id="UP000191980"/>
    </source>
</evidence>
<dbReference type="Proteomes" id="UP000191980">
    <property type="component" value="Unassembled WGS sequence"/>
</dbReference>
<keyword evidence="2" id="KW-1185">Reference proteome</keyword>
<dbReference type="EMBL" id="LPUF01000001">
    <property type="protein sequence ID" value="OQK16731.1"/>
    <property type="molecule type" value="Genomic_DNA"/>
</dbReference>
<protein>
    <submittedName>
        <fullName evidence="1">Uncharacterized protein</fullName>
    </submittedName>
</protein>
<name>A0A1V8M591_9GAMM</name>
<dbReference type="STRING" id="1420851.AU255_02150"/>
<reference evidence="1 2" key="1">
    <citation type="submission" date="2015-12" db="EMBL/GenBank/DDBJ databases">
        <authorList>
            <person name="Shamseldin A."/>
            <person name="Moawad H."/>
            <person name="Abd El-Rahim W.M."/>
            <person name="Sadowsky M.J."/>
        </authorList>
    </citation>
    <scope>NUCLEOTIDE SEQUENCE [LARGE SCALE GENOMIC DNA]</scope>
    <source>
        <strain evidence="1 2">WF1</strain>
    </source>
</reference>
<accession>A0A1V8M591</accession>
<sequence>MSLNIRFSTTLYLAQQNSCNIATVILALNGQVINKIELNEGNQKVVIRCEGDKRSSVIDPLSTKP</sequence>
<organism evidence="1 2">
    <name type="scientific">Methyloprofundus sedimenti</name>
    <dbReference type="NCBI Taxonomy" id="1420851"/>
    <lineage>
        <taxon>Bacteria</taxon>
        <taxon>Pseudomonadati</taxon>
        <taxon>Pseudomonadota</taxon>
        <taxon>Gammaproteobacteria</taxon>
        <taxon>Methylococcales</taxon>
        <taxon>Methylococcaceae</taxon>
        <taxon>Methyloprofundus</taxon>
    </lineage>
</organism>
<dbReference type="AlphaFoldDB" id="A0A1V8M591"/>
<gene>
    <name evidence="1" type="ORF">AU255_02150</name>
</gene>
<proteinExistence type="predicted"/>
<evidence type="ECO:0000313" key="1">
    <source>
        <dbReference type="EMBL" id="OQK16731.1"/>
    </source>
</evidence>